<dbReference type="PANTHER" id="PTHR39683">
    <property type="entry name" value="CONSERVED PROTEIN TB16.3"/>
    <property type="match status" value="1"/>
</dbReference>
<dbReference type="KEGG" id="rcr:NCTC10994_00875"/>
<dbReference type="EMBL" id="LS483468">
    <property type="protein sequence ID" value="SQI29234.1"/>
    <property type="molecule type" value="Genomic_DNA"/>
</dbReference>
<dbReference type="Pfam" id="PF10604">
    <property type="entry name" value="Polyketide_cyc2"/>
    <property type="match status" value="1"/>
</dbReference>
<dbReference type="Gene3D" id="3.30.530.20">
    <property type="match status" value="1"/>
</dbReference>
<name>A0A2X4WYL7_9NOCA</name>
<sequence length="146" mass="16107">MAVSSTKSFEIKATPEQVMAAIAAVDRLPDWSSTHKKVVIESTYPDGRPHRVRMTVSVIGLTDEQVVDYTWDGDRSMSWTLVESTQQNQQDGAYTLTPSGGATTVDFSLTIDPKIPLPGFLVRRAEKTAIETAGKGLTKFVEENFR</sequence>
<protein>
    <submittedName>
        <fullName evidence="1">Polyketide cyclase / dehydrase and lipid transport</fullName>
    </submittedName>
</protein>
<evidence type="ECO:0000313" key="1">
    <source>
        <dbReference type="EMBL" id="SQI29234.1"/>
    </source>
</evidence>
<reference evidence="1 2" key="1">
    <citation type="submission" date="2018-06" db="EMBL/GenBank/DDBJ databases">
        <authorList>
            <consortium name="Pathogen Informatics"/>
            <person name="Doyle S."/>
        </authorList>
    </citation>
    <scope>NUCLEOTIDE SEQUENCE [LARGE SCALE GENOMIC DNA]</scope>
    <source>
        <strain evidence="1 2">NCTC10994</strain>
    </source>
</reference>
<dbReference type="RefSeq" id="WP_072698545.1">
    <property type="nucleotide sequence ID" value="NZ_JAFBBL010000001.1"/>
</dbReference>
<dbReference type="CDD" id="cd07819">
    <property type="entry name" value="SRPBCC_2"/>
    <property type="match status" value="1"/>
</dbReference>
<accession>A0A2X4WYL7</accession>
<dbReference type="SUPFAM" id="SSF55961">
    <property type="entry name" value="Bet v1-like"/>
    <property type="match status" value="1"/>
</dbReference>
<organism evidence="1 2">
    <name type="scientific">Rhodococcus coprophilus</name>
    <dbReference type="NCBI Taxonomy" id="38310"/>
    <lineage>
        <taxon>Bacteria</taxon>
        <taxon>Bacillati</taxon>
        <taxon>Actinomycetota</taxon>
        <taxon>Actinomycetes</taxon>
        <taxon>Mycobacteriales</taxon>
        <taxon>Nocardiaceae</taxon>
        <taxon>Rhodococcus</taxon>
    </lineage>
</organism>
<dbReference type="InterPro" id="IPR023393">
    <property type="entry name" value="START-like_dom_sf"/>
</dbReference>
<dbReference type="PANTHER" id="PTHR39683:SF4">
    <property type="entry name" value="COENZYME Q-BINDING PROTEIN COQ10 START DOMAIN-CONTAINING PROTEIN"/>
    <property type="match status" value="1"/>
</dbReference>
<keyword evidence="2" id="KW-1185">Reference proteome</keyword>
<dbReference type="Proteomes" id="UP000249091">
    <property type="component" value="Chromosome 1"/>
</dbReference>
<proteinExistence type="predicted"/>
<dbReference type="STRING" id="1219011.GCA_001895045_00594"/>
<evidence type="ECO:0000313" key="2">
    <source>
        <dbReference type="Proteomes" id="UP000249091"/>
    </source>
</evidence>
<dbReference type="AlphaFoldDB" id="A0A2X4WYL7"/>
<gene>
    <name evidence="1" type="ORF">NCTC10994_00875</name>
</gene>
<dbReference type="InterPro" id="IPR019587">
    <property type="entry name" value="Polyketide_cyclase/dehydratase"/>
</dbReference>